<proteinExistence type="predicted"/>
<dbReference type="InterPro" id="IPR011009">
    <property type="entry name" value="Kinase-like_dom_sf"/>
</dbReference>
<name>A0A6J4UKU8_9BACT</name>
<dbReference type="SUPFAM" id="SSF56112">
    <property type="entry name" value="Protein kinase-like (PK-like)"/>
    <property type="match status" value="1"/>
</dbReference>
<dbReference type="PROSITE" id="PS00109">
    <property type="entry name" value="PROTEIN_KINASE_TYR"/>
    <property type="match status" value="1"/>
</dbReference>
<dbReference type="InterPro" id="IPR008266">
    <property type="entry name" value="Tyr_kinase_AS"/>
</dbReference>
<evidence type="ECO:0000313" key="1">
    <source>
        <dbReference type="EMBL" id="CAA9551784.1"/>
    </source>
</evidence>
<gene>
    <name evidence="1" type="ORF">AVDCRST_MAG43-1119</name>
</gene>
<dbReference type="Gene3D" id="1.10.510.10">
    <property type="entry name" value="Transferase(Phosphotransferase) domain 1"/>
    <property type="match status" value="1"/>
</dbReference>
<accession>A0A6J4UKU8</accession>
<dbReference type="EMBL" id="CADCWI010000057">
    <property type="protein sequence ID" value="CAA9551784.1"/>
    <property type="molecule type" value="Genomic_DNA"/>
</dbReference>
<sequence length="795" mass="86534">MDRLDQFKAALSAPSGLQRIVRGQPVLDHAGRPIVVVGDNAFVARIARPDADDIALRIVASDGNAGSGANGTVSDWALRYGALRGLNRASLGRALPAGIEVIRNGPFLSAPAGNGDPVGPEVAIVMEWIEGPTLVQAVDRAARAGKSNVLQALAAAVVDVVNTLGSASFIHGDITASNLIVRSDGRIACVDLDTASWPDSPLGPSGRGTAGYRHPTEYADAAGRDLFALLTIYTSLRILADDPDLRRSYGDPVSANDGVLLFSPWDLLDPGASECFREVDERVDTDTLGLVDALRTACLSPVSSLERHLDLIPRFKRPASLSSRLSGKGGGWNLDTAVDRVKARFAGAAVPNPAEPWKSAVELDQTLVQPSVDARDTDESWTTWETSPLPPRSTIEDVTEDDRGRLLTALDRNNEPEIARLWARLRNDPVSSIQAGRVEAAFAAGYQRRMTDEASRGRDGAVVQLAEEAALRQLPLGSECRKLARTANERLAIRATLDRALAENDREQLAELALSGKLVVLGDTDRPSLHRVLRAIEWPALMRAIDTDDDRLILEAFDPSVFGDMSDLDDAVRDRVRLAERRVAWLAKVRAALRKRHVDDLSKHFTNPPAGGPERLSAPDRRRIRQAIERRAALEELGTVIRGDDDAAIIAALNRVERVGARVSDRFAWGVIQRVVERVSVIDDLIEAAESQPIDYGRLAQLLPVVRALGLTNDPRLEGDFDITRLEAHVVRIAHVRRIRAALSRDNDVAIMVAAVPDPHNALDELSEEERDRVARAILSRRRVDRKSVDARIAS</sequence>
<dbReference type="GO" id="GO:0004672">
    <property type="term" value="F:protein kinase activity"/>
    <property type="evidence" value="ECO:0007669"/>
    <property type="project" value="InterPro"/>
</dbReference>
<reference evidence="1" key="1">
    <citation type="submission" date="2020-02" db="EMBL/GenBank/DDBJ databases">
        <authorList>
            <person name="Meier V. D."/>
        </authorList>
    </citation>
    <scope>NUCLEOTIDE SEQUENCE</scope>
    <source>
        <strain evidence="1">AVDCRST_MAG43</strain>
    </source>
</reference>
<protein>
    <submittedName>
        <fullName evidence="1">Uncharacterized protein</fullName>
    </submittedName>
</protein>
<dbReference type="AlphaFoldDB" id="A0A6J4UKU8"/>
<organism evidence="1">
    <name type="scientific">uncultured Thermomicrobiales bacterium</name>
    <dbReference type="NCBI Taxonomy" id="1645740"/>
    <lineage>
        <taxon>Bacteria</taxon>
        <taxon>Pseudomonadati</taxon>
        <taxon>Thermomicrobiota</taxon>
        <taxon>Thermomicrobia</taxon>
        <taxon>Thermomicrobiales</taxon>
        <taxon>environmental samples</taxon>
    </lineage>
</organism>